<name>A0A8J2K8P0_9HEXA</name>
<evidence type="ECO:0008006" key="3">
    <source>
        <dbReference type="Google" id="ProtNLM"/>
    </source>
</evidence>
<protein>
    <recommendedName>
        <fullName evidence="3">DUF4806 domain-containing protein</fullName>
    </recommendedName>
</protein>
<proteinExistence type="predicted"/>
<dbReference type="AlphaFoldDB" id="A0A8J2K8P0"/>
<dbReference type="Proteomes" id="UP000708208">
    <property type="component" value="Unassembled WGS sequence"/>
</dbReference>
<comment type="caution">
    <text evidence="1">The sequence shown here is derived from an EMBL/GenBank/DDBJ whole genome shotgun (WGS) entry which is preliminary data.</text>
</comment>
<dbReference type="PANTHER" id="PTHR34153:SF2">
    <property type="entry name" value="SI:CH211-262H13.3-RELATED"/>
    <property type="match status" value="1"/>
</dbReference>
<evidence type="ECO:0000313" key="2">
    <source>
        <dbReference type="Proteomes" id="UP000708208"/>
    </source>
</evidence>
<keyword evidence="2" id="KW-1185">Reference proteome</keyword>
<reference evidence="1" key="1">
    <citation type="submission" date="2021-06" db="EMBL/GenBank/DDBJ databases">
        <authorList>
            <person name="Hodson N. C."/>
            <person name="Mongue J. A."/>
            <person name="Jaron S. K."/>
        </authorList>
    </citation>
    <scope>NUCLEOTIDE SEQUENCE</scope>
</reference>
<gene>
    <name evidence="1" type="ORF">AFUS01_LOCUS22278</name>
</gene>
<accession>A0A8J2K8P0</accession>
<dbReference type="PANTHER" id="PTHR34153">
    <property type="entry name" value="SI:CH211-262H13.3-RELATED-RELATED"/>
    <property type="match status" value="1"/>
</dbReference>
<evidence type="ECO:0000313" key="1">
    <source>
        <dbReference type="EMBL" id="CAG7733857.1"/>
    </source>
</evidence>
<sequence>MYALVDFIDEKEKSKDGTIPCEIVRFSWLSSEQATCSWPGKYSYASAFNKAKIPGPNWRSCPVKVKFISDQLGLVQEQRDKFLDKSKVDTSMDEQRVRKKQSLAQLEISSGSESDSPVRHQTGMQRIVLPDLPIILMTSASTVGATASEIALEIEKEILRKVKMLINKVDGLTIEVRGLKVASNNVAEEEFVNVSSLPVKTVEAVNNYDVYLQTEGATKKVAAIIAKVGGTSIKDATERVLARIFSNSLAVEYNWRGTLYKDKPSKLPLKEKENILNLIRTSARIITCGRGTDHEIEVAIKNWLKNAKARRDAGVTLSVTEAVD</sequence>
<organism evidence="1 2">
    <name type="scientific">Allacma fusca</name>
    <dbReference type="NCBI Taxonomy" id="39272"/>
    <lineage>
        <taxon>Eukaryota</taxon>
        <taxon>Metazoa</taxon>
        <taxon>Ecdysozoa</taxon>
        <taxon>Arthropoda</taxon>
        <taxon>Hexapoda</taxon>
        <taxon>Collembola</taxon>
        <taxon>Symphypleona</taxon>
        <taxon>Sminthuridae</taxon>
        <taxon>Allacma</taxon>
    </lineage>
</organism>
<dbReference type="EMBL" id="CAJVCH010257988">
    <property type="protein sequence ID" value="CAG7733857.1"/>
    <property type="molecule type" value="Genomic_DNA"/>
</dbReference>
<dbReference type="OrthoDB" id="7551382at2759"/>